<dbReference type="AlphaFoldDB" id="S8DU46"/>
<dbReference type="EMBL" id="KE504225">
    <property type="protein sequence ID" value="EPS94718.1"/>
    <property type="molecule type" value="Genomic_DNA"/>
</dbReference>
<gene>
    <name evidence="1" type="ORF">FOMPIDRAFT_1054868</name>
</gene>
<sequence length="89" mass="10604">MFDDDVRGDRSNDIEVDPYSDNPIHWPRQWVKDHLLNPKDADAVKLRREYLRQMAKHRQQAEARARFIRLHPHARPGFILSGIPPWLLL</sequence>
<dbReference type="InParanoid" id="S8DU46"/>
<reference evidence="1 2" key="1">
    <citation type="journal article" date="2012" name="Science">
        <title>The Paleozoic origin of enzymatic lignin decomposition reconstructed from 31 fungal genomes.</title>
        <authorList>
            <person name="Floudas D."/>
            <person name="Binder M."/>
            <person name="Riley R."/>
            <person name="Barry K."/>
            <person name="Blanchette R.A."/>
            <person name="Henrissat B."/>
            <person name="Martinez A.T."/>
            <person name="Otillar R."/>
            <person name="Spatafora J.W."/>
            <person name="Yadav J.S."/>
            <person name="Aerts A."/>
            <person name="Benoit I."/>
            <person name="Boyd A."/>
            <person name="Carlson A."/>
            <person name="Copeland A."/>
            <person name="Coutinho P.M."/>
            <person name="de Vries R.P."/>
            <person name="Ferreira P."/>
            <person name="Findley K."/>
            <person name="Foster B."/>
            <person name="Gaskell J."/>
            <person name="Glotzer D."/>
            <person name="Gorecki P."/>
            <person name="Heitman J."/>
            <person name="Hesse C."/>
            <person name="Hori C."/>
            <person name="Igarashi K."/>
            <person name="Jurgens J.A."/>
            <person name="Kallen N."/>
            <person name="Kersten P."/>
            <person name="Kohler A."/>
            <person name="Kuees U."/>
            <person name="Kumar T.K.A."/>
            <person name="Kuo A."/>
            <person name="LaButti K."/>
            <person name="Larrondo L.F."/>
            <person name="Lindquist E."/>
            <person name="Ling A."/>
            <person name="Lombard V."/>
            <person name="Lucas S."/>
            <person name="Lundell T."/>
            <person name="Martin R."/>
            <person name="McLaughlin D.J."/>
            <person name="Morgenstern I."/>
            <person name="Morin E."/>
            <person name="Murat C."/>
            <person name="Nagy L.G."/>
            <person name="Nolan M."/>
            <person name="Ohm R.A."/>
            <person name="Patyshakuliyeva A."/>
            <person name="Rokas A."/>
            <person name="Ruiz-Duenas F.J."/>
            <person name="Sabat G."/>
            <person name="Salamov A."/>
            <person name="Samejima M."/>
            <person name="Schmutz J."/>
            <person name="Slot J.C."/>
            <person name="St John F."/>
            <person name="Stenlid J."/>
            <person name="Sun H."/>
            <person name="Sun S."/>
            <person name="Syed K."/>
            <person name="Tsang A."/>
            <person name="Wiebenga A."/>
            <person name="Young D."/>
            <person name="Pisabarro A."/>
            <person name="Eastwood D.C."/>
            <person name="Martin F."/>
            <person name="Cullen D."/>
            <person name="Grigoriev I.V."/>
            <person name="Hibbett D.S."/>
        </authorList>
    </citation>
    <scope>NUCLEOTIDE SEQUENCE</scope>
    <source>
        <strain evidence="2">FP-58527</strain>
    </source>
</reference>
<protein>
    <submittedName>
        <fullName evidence="1">Uncharacterized protein</fullName>
    </submittedName>
</protein>
<organism evidence="1 2">
    <name type="scientific">Fomitopsis schrenkii</name>
    <name type="common">Brown rot fungus</name>
    <dbReference type="NCBI Taxonomy" id="2126942"/>
    <lineage>
        <taxon>Eukaryota</taxon>
        <taxon>Fungi</taxon>
        <taxon>Dikarya</taxon>
        <taxon>Basidiomycota</taxon>
        <taxon>Agaricomycotina</taxon>
        <taxon>Agaricomycetes</taxon>
        <taxon>Polyporales</taxon>
        <taxon>Fomitopsis</taxon>
    </lineage>
</organism>
<dbReference type="HOGENOM" id="CLU_2454765_0_0_1"/>
<evidence type="ECO:0000313" key="1">
    <source>
        <dbReference type="EMBL" id="EPS94718.1"/>
    </source>
</evidence>
<dbReference type="Proteomes" id="UP000015241">
    <property type="component" value="Unassembled WGS sequence"/>
</dbReference>
<proteinExistence type="predicted"/>
<keyword evidence="2" id="KW-1185">Reference proteome</keyword>
<evidence type="ECO:0000313" key="2">
    <source>
        <dbReference type="Proteomes" id="UP000015241"/>
    </source>
</evidence>
<accession>S8DU46</accession>
<name>S8DU46_FOMSC</name>